<proteinExistence type="predicted"/>
<dbReference type="Pfam" id="PF06935">
    <property type="entry name" value="DUF1284"/>
    <property type="match status" value="1"/>
</dbReference>
<gene>
    <name evidence="1" type="ORF">ENT52_00045</name>
</gene>
<reference evidence="1" key="1">
    <citation type="journal article" date="2020" name="mSystems">
        <title>Genome- and Community-Level Interaction Insights into Carbon Utilization and Element Cycling Functions of Hydrothermarchaeota in Hydrothermal Sediment.</title>
        <authorList>
            <person name="Zhou Z."/>
            <person name="Liu Y."/>
            <person name="Xu W."/>
            <person name="Pan J."/>
            <person name="Luo Z.H."/>
            <person name="Li M."/>
        </authorList>
    </citation>
    <scope>NUCLEOTIDE SEQUENCE [LARGE SCALE GENOMIC DNA]</scope>
    <source>
        <strain evidence="1">SpSt-587</strain>
    </source>
</reference>
<dbReference type="InterPro" id="IPR009702">
    <property type="entry name" value="DUF1284"/>
</dbReference>
<organism evidence="1">
    <name type="scientific">Archaeoglobus fulgidus</name>
    <dbReference type="NCBI Taxonomy" id="2234"/>
    <lineage>
        <taxon>Archaea</taxon>
        <taxon>Methanobacteriati</taxon>
        <taxon>Methanobacteriota</taxon>
        <taxon>Archaeoglobi</taxon>
        <taxon>Archaeoglobales</taxon>
        <taxon>Archaeoglobaceae</taxon>
        <taxon>Archaeoglobus</taxon>
    </lineage>
</organism>
<accession>A0A7J3M015</accession>
<dbReference type="AlphaFoldDB" id="A0A7J3M015"/>
<comment type="caution">
    <text evidence="1">The sequence shown here is derived from an EMBL/GenBank/DDBJ whole genome shotgun (WGS) entry which is preliminary data.</text>
</comment>
<evidence type="ECO:0000313" key="1">
    <source>
        <dbReference type="EMBL" id="HGT82119.1"/>
    </source>
</evidence>
<protein>
    <submittedName>
        <fullName evidence="1">DUF1284 domain-containing protein</fullName>
    </submittedName>
</protein>
<dbReference type="EMBL" id="DSYZ01000001">
    <property type="protein sequence ID" value="HGT82119.1"/>
    <property type="molecule type" value="Genomic_DNA"/>
</dbReference>
<sequence length="119" mass="13826">MHKLRGHHLICLHFFKGQGYDEKFVKNLQRILATVDVIEIVDGIDEVCKFCPHNAGFCNYSENSEKEVRELDEFALSLLRLKIGEKINWSDLKERIPKILGEWRAFACKNCDWKGVCDA</sequence>
<name>A0A7J3M015_ARCFL</name>